<dbReference type="FunFam" id="2.40.50.140:FF:000103">
    <property type="entry name" value="protein RRP5 homolog"/>
    <property type="match status" value="1"/>
</dbReference>
<dbReference type="EMBL" id="PFEU01000007">
    <property type="protein sequence ID" value="PJE77011.1"/>
    <property type="molecule type" value="Genomic_DNA"/>
</dbReference>
<dbReference type="CDD" id="cd04465">
    <property type="entry name" value="S1_RPS1_repeat_ec2_hs2"/>
    <property type="match status" value="1"/>
</dbReference>
<dbReference type="SUPFAM" id="SSF50249">
    <property type="entry name" value="Nucleic acid-binding proteins"/>
    <property type="match status" value="4"/>
</dbReference>
<feature type="domain" description="S1 motif" evidence="3">
    <location>
        <begin position="24"/>
        <end position="91"/>
    </location>
</feature>
<name>A0A2M8LHV0_9BACT</name>
<dbReference type="PANTHER" id="PTHR47559">
    <property type="entry name" value="OS03G0844900 PROTEIN"/>
    <property type="match status" value="1"/>
</dbReference>
<proteinExistence type="predicted"/>
<evidence type="ECO:0000256" key="1">
    <source>
        <dbReference type="ARBA" id="ARBA00025604"/>
    </source>
</evidence>
<dbReference type="Gene3D" id="2.40.50.140">
    <property type="entry name" value="Nucleic acid-binding proteins"/>
    <property type="match status" value="4"/>
</dbReference>
<dbReference type="InterPro" id="IPR003029">
    <property type="entry name" value="S1_domain"/>
</dbReference>
<evidence type="ECO:0000313" key="4">
    <source>
        <dbReference type="EMBL" id="PJE77011.1"/>
    </source>
</evidence>
<protein>
    <submittedName>
        <fullName evidence="4">30S ribosomal protein S1</fullName>
    </submittedName>
</protein>
<dbReference type="GO" id="GO:0003676">
    <property type="term" value="F:nucleic acid binding"/>
    <property type="evidence" value="ECO:0007669"/>
    <property type="project" value="InterPro"/>
</dbReference>
<sequence>MTEQPSEFEQLLQEGPYLNIPQVGDVVTGTVIGTGRREIRIDLGGVATGVVRGKELFAESSEYANLEPGTEVEATVMELENEGGEIELSFRFAGQQKAWEEIRSFFTSGEIIETKILEANKGGLIVRVNTVNGFLPVSQLSPEHYPRVSGGDKNKILEKLKSYIGIKMKVRVIDVNETDEKLIVSEKAVWEDQQKNVLSQFNVGDAVEGEVTALADFGAFIKFGALEGLVHISEIAWQRIDHPRDLLKIGEMVKAEIIGIEGSKIFLSMKKLIRDPWQNVSERYNIGDTVEGTVLKVNPFGFFVELDEEIHGLAHVSELSDKPIVDVNELGKEGERMKFKIVSIEPHEHRLGLSLKAMTEKTEASSDTEEAPKEETPAPAEEPTPEEVPAKEPVTETTTQ</sequence>
<dbReference type="GO" id="GO:0005840">
    <property type="term" value="C:ribosome"/>
    <property type="evidence" value="ECO:0007669"/>
    <property type="project" value="UniProtKB-KW"/>
</dbReference>
<dbReference type="PROSITE" id="PS50126">
    <property type="entry name" value="S1"/>
    <property type="match status" value="4"/>
</dbReference>
<feature type="compositionally biased region" description="Basic and acidic residues" evidence="2">
    <location>
        <begin position="358"/>
        <end position="376"/>
    </location>
</feature>
<comment type="caution">
    <text evidence="4">The sequence shown here is derived from an EMBL/GenBank/DDBJ whole genome shotgun (WGS) entry which is preliminary data.</text>
</comment>
<feature type="domain" description="S1 motif" evidence="3">
    <location>
        <begin position="287"/>
        <end position="356"/>
    </location>
</feature>
<evidence type="ECO:0000313" key="5">
    <source>
        <dbReference type="Proteomes" id="UP000231436"/>
    </source>
</evidence>
<reference evidence="5" key="1">
    <citation type="submission" date="2017-09" db="EMBL/GenBank/DDBJ databases">
        <title>Depth-based differentiation of microbial function through sediment-hosted aquifers and enrichment of novel symbionts in the deep terrestrial subsurface.</title>
        <authorList>
            <person name="Probst A.J."/>
            <person name="Ladd B."/>
            <person name="Jarett J.K."/>
            <person name="Geller-Mcgrath D.E."/>
            <person name="Sieber C.M.K."/>
            <person name="Emerson J.B."/>
            <person name="Anantharaman K."/>
            <person name="Thomas B.C."/>
            <person name="Malmstrom R."/>
            <person name="Stieglmeier M."/>
            <person name="Klingl A."/>
            <person name="Woyke T."/>
            <person name="Ryan C.M."/>
            <person name="Banfield J.F."/>
        </authorList>
    </citation>
    <scope>NUCLEOTIDE SEQUENCE [LARGE SCALE GENOMIC DNA]</scope>
</reference>
<dbReference type="PRINTS" id="PR00681">
    <property type="entry name" value="RIBOSOMALS1"/>
</dbReference>
<dbReference type="PANTHER" id="PTHR47559:SF1">
    <property type="entry name" value="OS03G0844900 PROTEIN"/>
    <property type="match status" value="1"/>
</dbReference>
<feature type="domain" description="S1 motif" evidence="3">
    <location>
        <begin position="204"/>
        <end position="270"/>
    </location>
</feature>
<dbReference type="InterPro" id="IPR052757">
    <property type="entry name" value="Ribosomal_protein_S1"/>
</dbReference>
<evidence type="ECO:0000256" key="2">
    <source>
        <dbReference type="SAM" id="MobiDB-lite"/>
    </source>
</evidence>
<keyword evidence="4" id="KW-0689">Ribosomal protein</keyword>
<dbReference type="Proteomes" id="UP000231436">
    <property type="component" value="Unassembled WGS sequence"/>
</dbReference>
<gene>
    <name evidence="4" type="ORF">COV05_01150</name>
</gene>
<organism evidence="4 5">
    <name type="scientific">Candidatus Uhrbacteria bacterium CG10_big_fil_rev_8_21_14_0_10_48_16</name>
    <dbReference type="NCBI Taxonomy" id="1975038"/>
    <lineage>
        <taxon>Bacteria</taxon>
        <taxon>Candidatus Uhriibacteriota</taxon>
    </lineage>
</organism>
<feature type="domain" description="S1 motif" evidence="3">
    <location>
        <begin position="109"/>
        <end position="187"/>
    </location>
</feature>
<dbReference type="Pfam" id="PF00575">
    <property type="entry name" value="S1"/>
    <property type="match status" value="4"/>
</dbReference>
<dbReference type="AlphaFoldDB" id="A0A2M8LHV0"/>
<feature type="region of interest" description="Disordered" evidence="2">
    <location>
        <begin position="352"/>
        <end position="400"/>
    </location>
</feature>
<evidence type="ECO:0000259" key="3">
    <source>
        <dbReference type="PROSITE" id="PS50126"/>
    </source>
</evidence>
<comment type="function">
    <text evidence="1">Binds mRNA; thus facilitating recognition of the initiation point. It is needed to translate mRNA with a short Shine-Dalgarno (SD) purine-rich sequence.</text>
</comment>
<dbReference type="InterPro" id="IPR012340">
    <property type="entry name" value="NA-bd_OB-fold"/>
</dbReference>
<keyword evidence="4" id="KW-0687">Ribonucleoprotein</keyword>
<dbReference type="SMART" id="SM00316">
    <property type="entry name" value="S1"/>
    <property type="match status" value="4"/>
</dbReference>
<dbReference type="InterPro" id="IPR035104">
    <property type="entry name" value="Ribosomal_protein_S1-like"/>
</dbReference>
<accession>A0A2M8LHV0</accession>